<feature type="domain" description="Alpha/beta hydrolase fold-3" evidence="3">
    <location>
        <begin position="115"/>
        <end position="324"/>
    </location>
</feature>
<dbReference type="PANTHER" id="PTHR48081:SF8">
    <property type="entry name" value="ALPHA_BETA HYDROLASE FOLD-3 DOMAIN-CONTAINING PROTEIN-RELATED"/>
    <property type="match status" value="1"/>
</dbReference>
<keyword evidence="1 4" id="KW-0378">Hydrolase</keyword>
<dbReference type="GO" id="GO:0016787">
    <property type="term" value="F:hydrolase activity"/>
    <property type="evidence" value="ECO:0007669"/>
    <property type="project" value="UniProtKB-KW"/>
</dbReference>
<feature type="signal peptide" evidence="2">
    <location>
        <begin position="1"/>
        <end position="28"/>
    </location>
</feature>
<dbReference type="AlphaFoldDB" id="A0A7X1FTY5"/>
<name>A0A7X1FTY5_9SPHN</name>
<protein>
    <submittedName>
        <fullName evidence="4">Alpha/beta hydrolase</fullName>
    </submittedName>
</protein>
<dbReference type="InterPro" id="IPR006311">
    <property type="entry name" value="TAT_signal"/>
</dbReference>
<dbReference type="InterPro" id="IPR050300">
    <property type="entry name" value="GDXG_lipolytic_enzyme"/>
</dbReference>
<keyword evidence="2" id="KW-0732">Signal</keyword>
<dbReference type="PROSITE" id="PS51318">
    <property type="entry name" value="TAT"/>
    <property type="match status" value="1"/>
</dbReference>
<evidence type="ECO:0000313" key="5">
    <source>
        <dbReference type="Proteomes" id="UP000566813"/>
    </source>
</evidence>
<dbReference type="SUPFAM" id="SSF53474">
    <property type="entry name" value="alpha/beta-Hydrolases"/>
    <property type="match status" value="1"/>
</dbReference>
<dbReference type="Pfam" id="PF07859">
    <property type="entry name" value="Abhydrolase_3"/>
    <property type="match status" value="1"/>
</dbReference>
<dbReference type="EMBL" id="JACLAW010000012">
    <property type="protein sequence ID" value="MBC2666789.1"/>
    <property type="molecule type" value="Genomic_DNA"/>
</dbReference>
<evidence type="ECO:0000256" key="2">
    <source>
        <dbReference type="SAM" id="SignalP"/>
    </source>
</evidence>
<sequence length="351" mass="36794">MTTRRWMMAGSVLFGAGTLMGHPLGALARAASAADDPLRHVHPELRGIAAEMLRTAVPAYSAETLPALRQMGKQWRQPLRPDIAVERKAARSRAGQVDVPLFVVNARPGKPRGAILHTHGGGFIAGAAEDGLRALQDFAAELDCVIVTVDYRLAPEVRWTGSIEDNYAGLAWLHANAEAIGADPARIAVMGESAGGGHAALLAITARDRGEIPLAFQCLTQPMLDDRTGSARAVPAHIGKLLWTAQSNRFGWSSFLGMAPGTSKVPAAAVPARCANLRGLPPAFIGVGGIDLFVDEDIDYARRLNDSGVAAELLVIPGAFHGFDMIGAATTPAKAFAAARLAALRAALTAA</sequence>
<gene>
    <name evidence="4" type="ORF">H7F51_14820</name>
</gene>
<evidence type="ECO:0000256" key="1">
    <source>
        <dbReference type="ARBA" id="ARBA00022801"/>
    </source>
</evidence>
<evidence type="ECO:0000259" key="3">
    <source>
        <dbReference type="Pfam" id="PF07859"/>
    </source>
</evidence>
<dbReference type="InterPro" id="IPR013094">
    <property type="entry name" value="AB_hydrolase_3"/>
</dbReference>
<dbReference type="InterPro" id="IPR029058">
    <property type="entry name" value="AB_hydrolase_fold"/>
</dbReference>
<comment type="caution">
    <text evidence="4">The sequence shown here is derived from an EMBL/GenBank/DDBJ whole genome shotgun (WGS) entry which is preliminary data.</text>
</comment>
<proteinExistence type="predicted"/>
<evidence type="ECO:0000313" key="4">
    <source>
        <dbReference type="EMBL" id="MBC2666789.1"/>
    </source>
</evidence>
<keyword evidence="5" id="KW-1185">Reference proteome</keyword>
<dbReference type="PANTHER" id="PTHR48081">
    <property type="entry name" value="AB HYDROLASE SUPERFAMILY PROTEIN C4A8.06C"/>
    <property type="match status" value="1"/>
</dbReference>
<dbReference type="Gene3D" id="3.40.50.1820">
    <property type="entry name" value="alpha/beta hydrolase"/>
    <property type="match status" value="1"/>
</dbReference>
<accession>A0A7X1FTY5</accession>
<reference evidence="4 5" key="1">
    <citation type="submission" date="2020-08" db="EMBL/GenBank/DDBJ databases">
        <title>The genome sequence of type strain Novosphingobium flavum NBRC 111647.</title>
        <authorList>
            <person name="Liu Y."/>
        </authorList>
    </citation>
    <scope>NUCLEOTIDE SEQUENCE [LARGE SCALE GENOMIC DNA]</scope>
    <source>
        <strain evidence="4 5">NBRC 111647</strain>
    </source>
</reference>
<dbReference type="Proteomes" id="UP000566813">
    <property type="component" value="Unassembled WGS sequence"/>
</dbReference>
<dbReference type="RefSeq" id="WP_185665090.1">
    <property type="nucleotide sequence ID" value="NZ_JACLAW010000012.1"/>
</dbReference>
<feature type="chain" id="PRO_5030729048" evidence="2">
    <location>
        <begin position="29"/>
        <end position="351"/>
    </location>
</feature>
<organism evidence="4 5">
    <name type="scientific">Novosphingobium flavum</name>
    <dbReference type="NCBI Taxonomy" id="1778672"/>
    <lineage>
        <taxon>Bacteria</taxon>
        <taxon>Pseudomonadati</taxon>
        <taxon>Pseudomonadota</taxon>
        <taxon>Alphaproteobacteria</taxon>
        <taxon>Sphingomonadales</taxon>
        <taxon>Sphingomonadaceae</taxon>
        <taxon>Novosphingobium</taxon>
    </lineage>
</organism>